<keyword evidence="1" id="KW-1185">Reference proteome</keyword>
<evidence type="ECO:0000313" key="2">
    <source>
        <dbReference type="WBParaSite" id="L893_g9612.t1"/>
    </source>
</evidence>
<dbReference type="Proteomes" id="UP000095287">
    <property type="component" value="Unplaced"/>
</dbReference>
<name>A0A1I8AWC0_9BILA</name>
<sequence>MAERAPAVNQLCLPGCAIRDSSVERRRFTTTCYIASSFRTSARLVLSVVCRGPARISDIPRPDDLGSPSGSAASIDLLEILPLSLVTPGFLEFVT</sequence>
<proteinExistence type="predicted"/>
<reference evidence="2" key="1">
    <citation type="submission" date="2016-11" db="UniProtKB">
        <authorList>
            <consortium name="WormBaseParasite"/>
        </authorList>
    </citation>
    <scope>IDENTIFICATION</scope>
</reference>
<organism evidence="1 2">
    <name type="scientific">Steinernema glaseri</name>
    <dbReference type="NCBI Taxonomy" id="37863"/>
    <lineage>
        <taxon>Eukaryota</taxon>
        <taxon>Metazoa</taxon>
        <taxon>Ecdysozoa</taxon>
        <taxon>Nematoda</taxon>
        <taxon>Chromadorea</taxon>
        <taxon>Rhabditida</taxon>
        <taxon>Tylenchina</taxon>
        <taxon>Panagrolaimomorpha</taxon>
        <taxon>Strongyloidoidea</taxon>
        <taxon>Steinernematidae</taxon>
        <taxon>Steinernema</taxon>
    </lineage>
</organism>
<dbReference type="WBParaSite" id="L893_g9612.t1">
    <property type="protein sequence ID" value="L893_g9612.t1"/>
    <property type="gene ID" value="L893_g9612"/>
</dbReference>
<evidence type="ECO:0000313" key="1">
    <source>
        <dbReference type="Proteomes" id="UP000095287"/>
    </source>
</evidence>
<dbReference type="AlphaFoldDB" id="A0A1I8AWC0"/>
<accession>A0A1I8AWC0</accession>
<protein>
    <submittedName>
        <fullName evidence="2">Uncharacterized protein</fullName>
    </submittedName>
</protein>